<dbReference type="CDD" id="cd01174">
    <property type="entry name" value="ribokinase"/>
    <property type="match status" value="1"/>
</dbReference>
<evidence type="ECO:0000256" key="5">
    <source>
        <dbReference type="ARBA" id="ARBA00022723"/>
    </source>
</evidence>
<evidence type="ECO:0000256" key="9">
    <source>
        <dbReference type="ARBA" id="ARBA00022842"/>
    </source>
</evidence>
<keyword evidence="9 12" id="KW-0460">Magnesium</keyword>
<keyword evidence="6 12" id="KW-0547">Nucleotide-binding</keyword>
<protein>
    <recommendedName>
        <fullName evidence="3 12">Ribokinase</fullName>
        <shortName evidence="12">RK</shortName>
        <ecNumber evidence="2 12">2.7.1.15</ecNumber>
    </recommendedName>
</protein>
<comment type="similarity">
    <text evidence="12">Belongs to the carbohydrate kinase PfkB family. Ribokinase subfamily.</text>
</comment>
<feature type="binding site" evidence="12">
    <location>
        <begin position="43"/>
        <end position="47"/>
    </location>
    <ligand>
        <name>substrate</name>
    </ligand>
</feature>
<comment type="function">
    <text evidence="12">Catalyzes the phosphorylation of ribose at O-5 in a reaction requiring ATP and magnesium. The resulting D-ribose-5-phosphate can then be used either for sythesis of nucleotides, histidine, and tryptophan, or as a component of the pentose phosphate pathway.</text>
</comment>
<accession>A0AAU7Z5K2</accession>
<feature type="active site" description="Proton acceptor" evidence="12">
    <location>
        <position position="252"/>
    </location>
</feature>
<evidence type="ECO:0000256" key="8">
    <source>
        <dbReference type="ARBA" id="ARBA00022840"/>
    </source>
</evidence>
<keyword evidence="4 12" id="KW-0808">Transferase</keyword>
<dbReference type="EC" id="2.7.1.15" evidence="2 12"/>
<evidence type="ECO:0000256" key="12">
    <source>
        <dbReference type="HAMAP-Rule" id="MF_01987"/>
    </source>
</evidence>
<evidence type="ECO:0000256" key="4">
    <source>
        <dbReference type="ARBA" id="ARBA00022679"/>
    </source>
</evidence>
<comment type="catalytic activity">
    <reaction evidence="12">
        <text>D-ribose + ATP = D-ribose 5-phosphate + ADP + H(+)</text>
        <dbReference type="Rhea" id="RHEA:13697"/>
        <dbReference type="ChEBI" id="CHEBI:15378"/>
        <dbReference type="ChEBI" id="CHEBI:30616"/>
        <dbReference type="ChEBI" id="CHEBI:47013"/>
        <dbReference type="ChEBI" id="CHEBI:78346"/>
        <dbReference type="ChEBI" id="CHEBI:456216"/>
        <dbReference type="EC" id="2.7.1.15"/>
    </reaction>
</comment>
<keyword evidence="8 12" id="KW-0067">ATP-binding</keyword>
<dbReference type="PANTHER" id="PTHR10584:SF166">
    <property type="entry name" value="RIBOKINASE"/>
    <property type="match status" value="1"/>
</dbReference>
<keyword evidence="5 12" id="KW-0479">Metal-binding</keyword>
<feature type="binding site" evidence="12">
    <location>
        <position position="248"/>
    </location>
    <ligand>
        <name>K(+)</name>
        <dbReference type="ChEBI" id="CHEBI:29103"/>
    </ligand>
</feature>
<dbReference type="InterPro" id="IPR011611">
    <property type="entry name" value="PfkB_dom"/>
</dbReference>
<dbReference type="GO" id="GO:0004747">
    <property type="term" value="F:ribokinase activity"/>
    <property type="evidence" value="ECO:0007669"/>
    <property type="project" value="UniProtKB-UniRule"/>
</dbReference>
<dbReference type="PANTHER" id="PTHR10584">
    <property type="entry name" value="SUGAR KINASE"/>
    <property type="match status" value="1"/>
</dbReference>
<feature type="binding site" evidence="12">
    <location>
        <position position="285"/>
    </location>
    <ligand>
        <name>K(+)</name>
        <dbReference type="ChEBI" id="CHEBI:29103"/>
    </ligand>
</feature>
<keyword evidence="10 12" id="KW-0630">Potassium</keyword>
<dbReference type="GO" id="GO:0019303">
    <property type="term" value="P:D-ribose catabolic process"/>
    <property type="evidence" value="ECO:0007669"/>
    <property type="project" value="UniProtKB-UniRule"/>
</dbReference>
<evidence type="ECO:0000256" key="10">
    <source>
        <dbReference type="ARBA" id="ARBA00022958"/>
    </source>
</evidence>
<comment type="pathway">
    <text evidence="12">Carbohydrate metabolism; D-ribose degradation; D-ribose 5-phosphate from beta-D-ribopyranose: step 2/2.</text>
</comment>
<reference evidence="14" key="2">
    <citation type="journal article" date="2024" name="Environ. Microbiol.">
        <title>Genome analysis and description of Tunturibacter gen. nov. expands the diversity of Terriglobia in tundra soils.</title>
        <authorList>
            <person name="Messyasz A."/>
            <person name="Mannisto M.K."/>
            <person name="Kerkhof L.J."/>
            <person name="Haggblom M.M."/>
        </authorList>
    </citation>
    <scope>NUCLEOTIDE SEQUENCE</scope>
    <source>
        <strain evidence="14">M8UP39</strain>
    </source>
</reference>
<feature type="binding site" evidence="12">
    <location>
        <position position="187"/>
    </location>
    <ligand>
        <name>ATP</name>
        <dbReference type="ChEBI" id="CHEBI:30616"/>
    </ligand>
</feature>
<feature type="binding site" evidence="12">
    <location>
        <position position="252"/>
    </location>
    <ligand>
        <name>substrate</name>
    </ligand>
</feature>
<dbReference type="AlphaFoldDB" id="A0AAU7Z5K2"/>
<reference evidence="14" key="1">
    <citation type="submission" date="2023-08" db="EMBL/GenBank/DDBJ databases">
        <authorList>
            <person name="Messyasz A."/>
            <person name="Mannisto M.K."/>
            <person name="Kerkhof L.J."/>
            <person name="Haggblom M."/>
        </authorList>
    </citation>
    <scope>NUCLEOTIDE SEQUENCE</scope>
    <source>
        <strain evidence="14">M8UP39</strain>
    </source>
</reference>
<keyword evidence="12" id="KW-0963">Cytoplasm</keyword>
<feature type="binding site" evidence="12">
    <location>
        <begin position="219"/>
        <end position="224"/>
    </location>
    <ligand>
        <name>ATP</name>
        <dbReference type="ChEBI" id="CHEBI:30616"/>
    </ligand>
</feature>
<comment type="caution">
    <text evidence="12">Lacks conserved residue(s) required for the propagation of feature annotation.</text>
</comment>
<feature type="binding site" evidence="12">
    <location>
        <begin position="15"/>
        <end position="17"/>
    </location>
    <ligand>
        <name>substrate</name>
    </ligand>
</feature>
<feature type="binding site" evidence="12">
    <location>
        <position position="246"/>
    </location>
    <ligand>
        <name>K(+)</name>
        <dbReference type="ChEBI" id="CHEBI:29103"/>
    </ligand>
</feature>
<evidence type="ECO:0000256" key="2">
    <source>
        <dbReference type="ARBA" id="ARBA00012035"/>
    </source>
</evidence>
<dbReference type="KEGG" id="tgi:RBB81_07425"/>
<dbReference type="GO" id="GO:0005524">
    <property type="term" value="F:ATP binding"/>
    <property type="evidence" value="ECO:0007669"/>
    <property type="project" value="UniProtKB-UniRule"/>
</dbReference>
<evidence type="ECO:0000259" key="13">
    <source>
        <dbReference type="Pfam" id="PF00294"/>
    </source>
</evidence>
<dbReference type="PRINTS" id="PR00990">
    <property type="entry name" value="RIBOKINASE"/>
</dbReference>
<dbReference type="SUPFAM" id="SSF53613">
    <property type="entry name" value="Ribokinase-like"/>
    <property type="match status" value="1"/>
</dbReference>
<gene>
    <name evidence="12 14" type="primary">rbsK</name>
    <name evidence="14" type="ORF">RBB81_07425</name>
</gene>
<sequence>MHNDLRPIVVVGSINMDLVSSVPRIPRAGETIFGHDFQTHAGGKGANQAVGVARLEYPVKMLGMVGRDAFGDQLRLQLKREGVDITEVSEVNAATGTATILVDDAGENSIVVSPGANLHLTPDVLRSRKEIFRHAGVVLAQLEIPLETVQCLAEMCSELNLPLILDPAPAQALPNGELRGVTWLTPNETEAQFYTNGASSEEGVMAMLLQLGAKGIILKRGALGAVLFGEDRSLHRIPAPKVQAVDTTAAGDAFNAAFAVGLMNGDTPVESARFATVAAALSVTRSGAQPSLATKREVLMALERSIDGHVQSAEKNL</sequence>
<feature type="binding site" evidence="12">
    <location>
        <begin position="251"/>
        <end position="252"/>
    </location>
    <ligand>
        <name>ATP</name>
        <dbReference type="ChEBI" id="CHEBI:30616"/>
    </ligand>
</feature>
<feature type="binding site" evidence="12">
    <location>
        <position position="143"/>
    </location>
    <ligand>
        <name>substrate</name>
    </ligand>
</feature>
<dbReference type="GO" id="GO:0005829">
    <property type="term" value="C:cytosol"/>
    <property type="evidence" value="ECO:0007669"/>
    <property type="project" value="TreeGrafter"/>
</dbReference>
<dbReference type="EMBL" id="CP132938">
    <property type="protein sequence ID" value="XCB23745.1"/>
    <property type="molecule type" value="Genomic_DNA"/>
</dbReference>
<comment type="subcellular location">
    <subcellularLocation>
        <location evidence="12">Cytoplasm</location>
    </subcellularLocation>
</comment>
<evidence type="ECO:0000256" key="11">
    <source>
        <dbReference type="ARBA" id="ARBA00023277"/>
    </source>
</evidence>
<name>A0AAU7Z5K2_9BACT</name>
<comment type="activity regulation">
    <text evidence="12">Activated by a monovalent cation that binds near, but not in, the active site. The most likely occupant of the site in vivo is potassium. Ion binding induces a conformational change that may alter substrate affinity.</text>
</comment>
<dbReference type="Gene3D" id="3.40.1190.20">
    <property type="match status" value="1"/>
</dbReference>
<dbReference type="HAMAP" id="MF_01987">
    <property type="entry name" value="Ribokinase"/>
    <property type="match status" value="1"/>
</dbReference>
<feature type="domain" description="Carbohydrate kinase PfkB" evidence="13">
    <location>
        <begin position="8"/>
        <end position="293"/>
    </location>
</feature>
<comment type="subunit">
    <text evidence="12">Homodimer.</text>
</comment>
<comment type="similarity">
    <text evidence="1">Belongs to the carbohydrate kinase pfkB family.</text>
</comment>
<evidence type="ECO:0000256" key="1">
    <source>
        <dbReference type="ARBA" id="ARBA00005380"/>
    </source>
</evidence>
<evidence type="ECO:0000256" key="7">
    <source>
        <dbReference type="ARBA" id="ARBA00022777"/>
    </source>
</evidence>
<comment type="cofactor">
    <cofactor evidence="12">
        <name>Mg(2+)</name>
        <dbReference type="ChEBI" id="CHEBI:18420"/>
    </cofactor>
    <text evidence="12">Requires a divalent cation, most likely magnesium in vivo, as an electrophilic catalyst to aid phosphoryl group transfer. It is the chelate of the metal and the nucleotide that is the actual substrate.</text>
</comment>
<feature type="binding site" evidence="12">
    <location>
        <position position="287"/>
    </location>
    <ligand>
        <name>K(+)</name>
        <dbReference type="ChEBI" id="CHEBI:29103"/>
    </ligand>
</feature>
<proteinExistence type="inferred from homology"/>
<feature type="binding site" evidence="12">
    <location>
        <position position="291"/>
    </location>
    <ligand>
        <name>K(+)</name>
        <dbReference type="ChEBI" id="CHEBI:29103"/>
    </ligand>
</feature>
<feature type="binding site" evidence="12">
    <location>
        <position position="282"/>
    </location>
    <ligand>
        <name>K(+)</name>
        <dbReference type="ChEBI" id="CHEBI:29103"/>
    </ligand>
</feature>
<dbReference type="InterPro" id="IPR002139">
    <property type="entry name" value="Ribo/fructo_kinase"/>
</dbReference>
<dbReference type="InterPro" id="IPR029056">
    <property type="entry name" value="Ribokinase-like"/>
</dbReference>
<keyword evidence="11 12" id="KW-0119">Carbohydrate metabolism</keyword>
<dbReference type="GO" id="GO:0046872">
    <property type="term" value="F:metal ion binding"/>
    <property type="evidence" value="ECO:0007669"/>
    <property type="project" value="UniProtKB-KW"/>
</dbReference>
<organism evidence="14">
    <name type="scientific">Tunturiibacter gelidiferens</name>
    <dbReference type="NCBI Taxonomy" id="3069689"/>
    <lineage>
        <taxon>Bacteria</taxon>
        <taxon>Pseudomonadati</taxon>
        <taxon>Acidobacteriota</taxon>
        <taxon>Terriglobia</taxon>
        <taxon>Terriglobales</taxon>
        <taxon>Acidobacteriaceae</taxon>
        <taxon>Tunturiibacter</taxon>
    </lineage>
</organism>
<keyword evidence="7 12" id="KW-0418">Kinase</keyword>
<dbReference type="InterPro" id="IPR011877">
    <property type="entry name" value="Ribokinase"/>
</dbReference>
<evidence type="ECO:0000256" key="6">
    <source>
        <dbReference type="ARBA" id="ARBA00022741"/>
    </source>
</evidence>
<dbReference type="Pfam" id="PF00294">
    <property type="entry name" value="PfkB"/>
    <property type="match status" value="1"/>
</dbReference>
<dbReference type="NCBIfam" id="TIGR02152">
    <property type="entry name" value="D_ribokin_bact"/>
    <property type="match status" value="1"/>
</dbReference>
<evidence type="ECO:0000313" key="14">
    <source>
        <dbReference type="EMBL" id="XCB23745.1"/>
    </source>
</evidence>
<dbReference type="PROSITE" id="PS00584">
    <property type="entry name" value="PFKB_KINASES_2"/>
    <property type="match status" value="1"/>
</dbReference>
<dbReference type="InterPro" id="IPR002173">
    <property type="entry name" value="Carboh/pur_kinase_PfkB_CS"/>
</dbReference>
<evidence type="ECO:0000256" key="3">
    <source>
        <dbReference type="ARBA" id="ARBA00016943"/>
    </source>
</evidence>